<dbReference type="InParanoid" id="A0A2P5CEE2"/>
<protein>
    <submittedName>
        <fullName evidence="1">Uncharacterized protein</fullName>
    </submittedName>
</protein>
<comment type="caution">
    <text evidence="1">The sequence shown here is derived from an EMBL/GenBank/DDBJ whole genome shotgun (WGS) entry which is preliminary data.</text>
</comment>
<proteinExistence type="predicted"/>
<dbReference type="EMBL" id="JXTC01000376">
    <property type="protein sequence ID" value="PON59391.1"/>
    <property type="molecule type" value="Genomic_DNA"/>
</dbReference>
<evidence type="ECO:0000313" key="1">
    <source>
        <dbReference type="EMBL" id="PON59391.1"/>
    </source>
</evidence>
<name>A0A2P5CEE2_TREOI</name>
<sequence>MVMFDQKPSPSQDHPKASFSWPCPLRRLRNTFQRYCIVVDCCNGLLLFFCPYEATRLDIYSYHVYNPFTNQWMTTACIANKPPAAAPADKSIAHMYAALAYNPSESSFHRIILFKGFRYLDVYYYLLIFGAGRS</sequence>
<organism evidence="1 2">
    <name type="scientific">Trema orientale</name>
    <name type="common">Charcoal tree</name>
    <name type="synonym">Celtis orientalis</name>
    <dbReference type="NCBI Taxonomy" id="63057"/>
    <lineage>
        <taxon>Eukaryota</taxon>
        <taxon>Viridiplantae</taxon>
        <taxon>Streptophyta</taxon>
        <taxon>Embryophyta</taxon>
        <taxon>Tracheophyta</taxon>
        <taxon>Spermatophyta</taxon>
        <taxon>Magnoliopsida</taxon>
        <taxon>eudicotyledons</taxon>
        <taxon>Gunneridae</taxon>
        <taxon>Pentapetalae</taxon>
        <taxon>rosids</taxon>
        <taxon>fabids</taxon>
        <taxon>Rosales</taxon>
        <taxon>Cannabaceae</taxon>
        <taxon>Trema</taxon>
    </lineage>
</organism>
<dbReference type="AlphaFoldDB" id="A0A2P5CEE2"/>
<evidence type="ECO:0000313" key="2">
    <source>
        <dbReference type="Proteomes" id="UP000237000"/>
    </source>
</evidence>
<accession>A0A2P5CEE2</accession>
<dbReference type="OrthoDB" id="605328at2759"/>
<dbReference type="Proteomes" id="UP000237000">
    <property type="component" value="Unassembled WGS sequence"/>
</dbReference>
<gene>
    <name evidence="1" type="ORF">TorRG33x02_288750</name>
</gene>
<reference evidence="2" key="1">
    <citation type="submission" date="2016-06" db="EMBL/GenBank/DDBJ databases">
        <title>Parallel loss of symbiosis genes in relatives of nitrogen-fixing non-legume Parasponia.</title>
        <authorList>
            <person name="Van Velzen R."/>
            <person name="Holmer R."/>
            <person name="Bu F."/>
            <person name="Rutten L."/>
            <person name="Van Zeijl A."/>
            <person name="Liu W."/>
            <person name="Santuari L."/>
            <person name="Cao Q."/>
            <person name="Sharma T."/>
            <person name="Shen D."/>
            <person name="Roswanjaya Y."/>
            <person name="Wardhani T."/>
            <person name="Kalhor M.S."/>
            <person name="Jansen J."/>
            <person name="Van den Hoogen J."/>
            <person name="Gungor B."/>
            <person name="Hartog M."/>
            <person name="Hontelez J."/>
            <person name="Verver J."/>
            <person name="Yang W.-C."/>
            <person name="Schijlen E."/>
            <person name="Repin R."/>
            <person name="Schilthuizen M."/>
            <person name="Schranz E."/>
            <person name="Heidstra R."/>
            <person name="Miyata K."/>
            <person name="Fedorova E."/>
            <person name="Kohlen W."/>
            <person name="Bisseling T."/>
            <person name="Smit S."/>
            <person name="Geurts R."/>
        </authorList>
    </citation>
    <scope>NUCLEOTIDE SEQUENCE [LARGE SCALE GENOMIC DNA]</scope>
    <source>
        <strain evidence="2">cv. RG33-2</strain>
    </source>
</reference>
<keyword evidence="2" id="KW-1185">Reference proteome</keyword>